<feature type="compositionally biased region" description="Polar residues" evidence="2">
    <location>
        <begin position="1506"/>
        <end position="1520"/>
    </location>
</feature>
<feature type="region of interest" description="Disordered" evidence="2">
    <location>
        <begin position="1749"/>
        <end position="1780"/>
    </location>
</feature>
<feature type="region of interest" description="Disordered" evidence="2">
    <location>
        <begin position="1504"/>
        <end position="1568"/>
    </location>
</feature>
<organism evidence="3 4">
    <name type="scientific">Erythroxylum novogranatense</name>
    <dbReference type="NCBI Taxonomy" id="1862640"/>
    <lineage>
        <taxon>Eukaryota</taxon>
        <taxon>Viridiplantae</taxon>
        <taxon>Streptophyta</taxon>
        <taxon>Embryophyta</taxon>
        <taxon>Tracheophyta</taxon>
        <taxon>Spermatophyta</taxon>
        <taxon>Magnoliopsida</taxon>
        <taxon>eudicotyledons</taxon>
        <taxon>Gunneridae</taxon>
        <taxon>Pentapetalae</taxon>
        <taxon>rosids</taxon>
        <taxon>fabids</taxon>
        <taxon>Malpighiales</taxon>
        <taxon>Erythroxylaceae</taxon>
        <taxon>Erythroxylum</taxon>
    </lineage>
</organism>
<feature type="region of interest" description="Disordered" evidence="2">
    <location>
        <begin position="2021"/>
        <end position="2042"/>
    </location>
</feature>
<feature type="region of interest" description="Disordered" evidence="2">
    <location>
        <begin position="775"/>
        <end position="809"/>
    </location>
</feature>
<feature type="compositionally biased region" description="Polar residues" evidence="2">
    <location>
        <begin position="738"/>
        <end position="748"/>
    </location>
</feature>
<comment type="caution">
    <text evidence="3">The sequence shown here is derived from an EMBL/GenBank/DDBJ whole genome shotgun (WGS) entry which is preliminary data.</text>
</comment>
<feature type="region of interest" description="Disordered" evidence="2">
    <location>
        <begin position="2066"/>
        <end position="2096"/>
    </location>
</feature>
<evidence type="ECO:0000313" key="4">
    <source>
        <dbReference type="Proteomes" id="UP001159364"/>
    </source>
</evidence>
<feature type="region of interest" description="Disordered" evidence="2">
    <location>
        <begin position="1664"/>
        <end position="1722"/>
    </location>
</feature>
<sequence length="2441" mass="265178">MANPGVGTKFVSVNLNKSYGQSQQQQYHHHNNHQYGAGRNRGGGGGGGGGMVVLSRPRSSQKVAGTKLSVPHPLNLPSLRKEHERFDSSGTGGGPTGGASGVGGVRPSSSGMGWTKPAVVGEKDGFIGVGTDHTGDISISSVNHVFDQGGNGVVNGVSKGNSSSLYVPPSVRSVGPAASGLSPSNEVPGKATVLRGEDFPSLQAALPVVSVSEKKQKDGLFQKQKQVMNENLGDEQGGRSGLSALVDLGLQSRNHVSNGENEKEGKKRGLGGAGMFEKDRRQEEFFPGPLPLVKLNLRSDWADDERDTGHGLMDRGRDHVFTKNEAYWDRDSDFPRPSVLPQKPTCNHFDRCGQRDNETGKITSSEAAKLDTFGRDTRATTREGREGNSWRVSSHLVMDGFGIQEGGNERSGIGTRPYNQNRKINYENKYVPSPFRDNVQHGNERRDVGYGHVGRHPHSNSMDPFGGRASDRSSRESYGNEQYNNHRSDHFQSNSTSKSLFSLGGKGLTVNDPILSFGREKRPSSKNEKAFFNDPFIRDFGAIGFDGHDPFDGAFVSLVKKKKDVVKQTDFHDPVRESFEAELERVQKVQEQERQRIIAEQERAMELARREEDERIRLAREQEEQQRRLEDEAREAARRAEQEKLELMRKAEEQRMAREEEKRRIIMEEERRKQAAKQKLLELEEKIAKRHAETTKNNNSYTLTDEKISVTATEKLGLKLADIGDWEDGERMVERITTSASADSSGSNRPFEMGSRPLFSRDASSSFLDRGKHHSSWKRDAFENGNSSSFLSHDRENGHHSPQHDSAAGGRVFSRKEAHGGPGFMSSKTYYKGGIPEPRMDDFRQIKGQRWDLSGDGDHFSRNLEFESEFHETLTERFGDGGWGQSSRARGTLYTPFPEHVYHNSETDGLYSFGRSRHSTRQPRVLPPPSMNSMQRSSYRGDQHPGPSTFTLNELPYNDGTRSKSTMQKMFDNSHQEIISTAQITHLNKDSTENAAQEMDMDTKRCDSQSSLSVSSPPDSPVHISHDDLDDSGDFLGSAADCKDETLGLQVNESAALPIDSEKEKMMSESSYDDEEWPIETDDPLQEQEEYDEDEDGYGEGDEAHDGEDENTNLAQEFEDLHLEEKGSPDMVDNLVLGFNEGVEVGMPNDEFERNLRDEDAKFVPPQVSVGNVKELGSLDGICSEEQALQNMTDSVELGLDDTSGIFQETEKTQMQDLVIQPKHVPQTSAASEHMNHMDAPSTGLSSQAQVPLSTGQIFMSSAPSVHGQSEVPVKLQFGLFSGPSLIPSPVPAIQIGSIQMPLHLHPPVGPSGTQMHPSQPFFQFGQLQYTSPISQGVSPLAPQSMSFVEPTVPANFPLNQNAGGPLPIQSAQETSHNLIKVDLLSVSADSQSGPLSQHLDLLSHGKVSKDGKLLPSSNAILKLEQGQGELSCTGDGNLMGESGFQMEESFMKNFKMLPTKELGDQPQTVNSSLQIASKDKDSNLVKGRGIITGGRRKRYVVKNSGLKSSLQPAEASQQDPGAFQRRPRRQRTEFRVRENADKKQSVGSISSSLYGDDKSNTDGKVIGARNGSKRVVSGSNRQPKHKFESDGLSSRLVAWETDSGGRVENGSVKQSLRKNVSHSGEDVDTSLQSGNIVRIFEQPGIKAPSDDDDFIEVKSKRQMVNDRREQREKEIKAKSHVTKTMRKPRSASQTTAGNINSSKISASVGGGSSSNSHTDFVSTERHGLGNIEVSVAFNTPVVSQPLPPIGTPAVKNDVQADKRSQTIKSTETSSLPVGGGKNLSSGLMFENKNKVLDNVKTPLGSWANPQINQQVMSLMQTQLNEAMKPGKLDSRSSIGDSTLSVGEPSLTSSSIMAKDKSFPSASNTINSLLAGDKIQFGAVTSPTILPSSSRASPHGIGNLGVCRPDIQIAHNLSAADNQRSIFFGKDKHSNESSMHLEDCEAEAEAAASAVAVAAISSDDIVANGLGTGPVSSNSKSFGGADIDDVSGDQHLASRSRAEESLSVALPADLSVETHPMSLWPPLPSPQHSSSQMLSHIPGGPTSHFPFYEMNPMLGGPIFAFGPHDEHASTQSQSHQKSNTPVSGPHGTWQHHSGVDSFYGHPAGFTGPFISPPGSIPGVQGPPHMVVYNHFAPVGQFGQVGLSFMGTTYIPPGKQPDWKHNPVSSAMVAGEGEMNSLDIVSAQRNPTSVPAPIQHIAPGSPLLPMASPLAMFDAPPPFQSAPDMSVQARWSHVSASPLQSVSASMPLQQQSEGVLPTQLNHGLSVDQSLATNRFSESQISRSSDNGRNIPGAIDATVNQLPDELGLVDSSRSSSTRTLAQSNIPKSPSAITIQDASTTDGTQNCTSNSFSQNTSSALKTQPSHQKTASGQLYNSSGYNYQRGGSVPQKNISGGEWSYRRMGYNGRNQSLGGEKNVPSSKMKQIYVAKQTTGATSTVL</sequence>
<feature type="region of interest" description="Disordered" evidence="2">
    <location>
        <begin position="993"/>
        <end position="1037"/>
    </location>
</feature>
<gene>
    <name evidence="3" type="ORF">K2173_006026</name>
</gene>
<name>A0AAV8TBU6_9ROSI</name>
<feature type="compositionally biased region" description="Low complexity" evidence="2">
    <location>
        <begin position="1008"/>
        <end position="1023"/>
    </location>
</feature>
<keyword evidence="1" id="KW-0175">Coiled coil</keyword>
<feature type="compositionally biased region" description="Low complexity" evidence="2">
    <location>
        <begin position="2030"/>
        <end position="2040"/>
    </location>
</feature>
<feature type="coiled-coil region" evidence="1">
    <location>
        <begin position="576"/>
        <end position="693"/>
    </location>
</feature>
<feature type="compositionally biased region" description="Polar residues" evidence="2">
    <location>
        <begin position="931"/>
        <end position="952"/>
    </location>
</feature>
<feature type="region of interest" description="Disordered" evidence="2">
    <location>
        <begin position="913"/>
        <end position="965"/>
    </location>
</feature>
<feature type="region of interest" description="Disordered" evidence="2">
    <location>
        <begin position="19"/>
        <end position="112"/>
    </location>
</feature>
<feature type="compositionally biased region" description="Polar residues" evidence="2">
    <location>
        <begin position="1767"/>
        <end position="1776"/>
    </location>
</feature>
<feature type="region of interest" description="Disordered" evidence="2">
    <location>
        <begin position="738"/>
        <end position="757"/>
    </location>
</feature>
<feature type="region of interest" description="Disordered" evidence="2">
    <location>
        <begin position="2309"/>
        <end position="2397"/>
    </location>
</feature>
<dbReference type="InterPro" id="IPR051195">
    <property type="entry name" value="Fungal_stress_NST1"/>
</dbReference>
<feature type="compositionally biased region" description="Basic residues" evidence="2">
    <location>
        <begin position="1679"/>
        <end position="1690"/>
    </location>
</feature>
<feature type="compositionally biased region" description="Polar residues" evidence="2">
    <location>
        <begin position="1691"/>
        <end position="1701"/>
    </location>
</feature>
<feature type="compositionally biased region" description="Acidic residues" evidence="2">
    <location>
        <begin position="1071"/>
        <end position="1108"/>
    </location>
</feature>
<feature type="region of interest" description="Disordered" evidence="2">
    <location>
        <begin position="432"/>
        <end position="498"/>
    </location>
</feature>
<feature type="region of interest" description="Disordered" evidence="2">
    <location>
        <begin position="1053"/>
        <end position="1108"/>
    </location>
</feature>
<feature type="compositionally biased region" description="Basic and acidic residues" evidence="2">
    <location>
        <begin position="792"/>
        <end position="803"/>
    </location>
</feature>
<protein>
    <submittedName>
        <fullName evidence="3">Uncharacterized protein</fullName>
    </submittedName>
</protein>
<feature type="compositionally biased region" description="Basic and acidic residues" evidence="2">
    <location>
        <begin position="438"/>
        <end position="449"/>
    </location>
</feature>
<dbReference type="PANTHER" id="PTHR31780">
    <property type="entry name" value="STRESS RESPONSE PROTEIN NST1-RELATED"/>
    <property type="match status" value="1"/>
</dbReference>
<dbReference type="CDD" id="cd22249">
    <property type="entry name" value="UDM1_RNF168_RNF169-like"/>
    <property type="match status" value="2"/>
</dbReference>
<feature type="compositionally biased region" description="Basic and acidic residues" evidence="2">
    <location>
        <begin position="1531"/>
        <end position="1545"/>
    </location>
</feature>
<feature type="region of interest" description="Disordered" evidence="2">
    <location>
        <begin position="1831"/>
        <end position="1850"/>
    </location>
</feature>
<proteinExistence type="predicted"/>
<evidence type="ECO:0000256" key="1">
    <source>
        <dbReference type="SAM" id="Coils"/>
    </source>
</evidence>
<dbReference type="EMBL" id="JAIWQS010000005">
    <property type="protein sequence ID" value="KAJ8764286.1"/>
    <property type="molecule type" value="Genomic_DNA"/>
</dbReference>
<keyword evidence="4" id="KW-1185">Reference proteome</keyword>
<feature type="compositionally biased region" description="Polar residues" evidence="2">
    <location>
        <begin position="2073"/>
        <end position="2086"/>
    </location>
</feature>
<evidence type="ECO:0000313" key="3">
    <source>
        <dbReference type="EMBL" id="KAJ8764286.1"/>
    </source>
</evidence>
<feature type="compositionally biased region" description="Basic and acidic residues" evidence="2">
    <location>
        <begin position="1664"/>
        <end position="1678"/>
    </location>
</feature>
<feature type="compositionally biased region" description="Polar residues" evidence="2">
    <location>
        <begin position="1836"/>
        <end position="1850"/>
    </location>
</feature>
<dbReference type="Proteomes" id="UP001159364">
    <property type="component" value="Linkage Group LG05"/>
</dbReference>
<feature type="compositionally biased region" description="Gly residues" evidence="2">
    <location>
        <begin position="39"/>
        <end position="51"/>
    </location>
</feature>
<dbReference type="PANTHER" id="PTHR31780:SF10">
    <property type="entry name" value="LD36051P"/>
    <property type="match status" value="1"/>
</dbReference>
<accession>A0AAV8TBU6</accession>
<evidence type="ECO:0000256" key="2">
    <source>
        <dbReference type="SAM" id="MobiDB-lite"/>
    </source>
</evidence>
<reference evidence="3 4" key="1">
    <citation type="submission" date="2021-09" db="EMBL/GenBank/DDBJ databases">
        <title>Genomic insights and catalytic innovation underlie evolution of tropane alkaloids biosynthesis.</title>
        <authorList>
            <person name="Wang Y.-J."/>
            <person name="Tian T."/>
            <person name="Huang J.-P."/>
            <person name="Huang S.-X."/>
        </authorList>
    </citation>
    <scope>NUCLEOTIDE SEQUENCE [LARGE SCALE GENOMIC DNA]</scope>
    <source>
        <strain evidence="3">KIB-2018</strain>
        <tissue evidence="3">Leaf</tissue>
    </source>
</reference>
<feature type="compositionally biased region" description="Gly residues" evidence="2">
    <location>
        <begin position="90"/>
        <end position="104"/>
    </location>
</feature>
<feature type="compositionally biased region" description="Polar residues" evidence="2">
    <location>
        <begin position="2313"/>
        <end position="2382"/>
    </location>
</feature>